<dbReference type="OrthoDB" id="1661308at2"/>
<sequence>MKEQAIRAANSLRQTGGFDRLFQKFALRFESYGSFGTAVFVPTAEEHQIISAFLREYRPLPASGRLSVTGKKFQKAMDRSKYRGIYLHELLEAYFGRTLITKREEIEWADLKRKDWIVAHRQSCQNPDCAGLLDELLTNSERSKRIKLAYKRDETTFQRIYPYLCAILSKMPIRPSVRLPVLSSGITGNPHSLDRGEPLRHILLDVLIWKEEEAKVRSDLSAEDEAEIMFRHGILLEDMNNKITVIGLLATKAGNKCRKLKGAFDDRSYLDLSLRDISRYDSCVPVNDCLYIVENPVVFSTILDYFEGKDRIPSVLCTYGQPRLSALQLLDRIVASTPNITLMYSGDFDPEGVLMANRILLRYPHNTVPWRYSIADYEETAPSTLIEDNARLNQLKQVVSTELITVANAIMERQMAGYQEELISSLIKDIELLLSN</sequence>
<dbReference type="Pfam" id="PF11796">
    <property type="entry name" value="DUF3323"/>
    <property type="match status" value="1"/>
</dbReference>
<evidence type="ECO:0000259" key="1">
    <source>
        <dbReference type="Pfam" id="PF09664"/>
    </source>
</evidence>
<comment type="caution">
    <text evidence="3">The sequence shown here is derived from an EMBL/GenBank/DDBJ whole genome shotgun (WGS) entry which is preliminary data.</text>
</comment>
<gene>
    <name evidence="3" type="ORF">CF651_07115</name>
</gene>
<dbReference type="AlphaFoldDB" id="A0A229UUF2"/>
<evidence type="ECO:0000313" key="4">
    <source>
        <dbReference type="Proteomes" id="UP000215509"/>
    </source>
</evidence>
<evidence type="ECO:0008006" key="5">
    <source>
        <dbReference type="Google" id="ProtNLM"/>
    </source>
</evidence>
<reference evidence="3 4" key="1">
    <citation type="submission" date="2017-07" db="EMBL/GenBank/DDBJ databases">
        <title>Genome sequencing and assembly of Paenibacillus rigui.</title>
        <authorList>
            <person name="Mayilraj S."/>
        </authorList>
    </citation>
    <scope>NUCLEOTIDE SEQUENCE [LARGE SCALE GENOMIC DNA]</scope>
    <source>
        <strain evidence="3 4">JCM 16352</strain>
    </source>
</reference>
<evidence type="ECO:0000313" key="3">
    <source>
        <dbReference type="EMBL" id="OXM87010.1"/>
    </source>
</evidence>
<feature type="domain" description="DUF2399" evidence="1">
    <location>
        <begin position="271"/>
        <end position="430"/>
    </location>
</feature>
<protein>
    <recommendedName>
        <fullName evidence="5">TIGR02679 family protein</fullName>
    </recommendedName>
</protein>
<dbReference type="InterPro" id="IPR024465">
    <property type="entry name" value="DUF2399"/>
</dbReference>
<keyword evidence="4" id="KW-1185">Reference proteome</keyword>
<accession>A0A229UUF2</accession>
<dbReference type="RefSeq" id="WP_094014175.1">
    <property type="nucleotide sequence ID" value="NZ_NMQW01000010.1"/>
</dbReference>
<dbReference type="Proteomes" id="UP000215509">
    <property type="component" value="Unassembled WGS sequence"/>
</dbReference>
<dbReference type="InterPro" id="IPR024466">
    <property type="entry name" value="CHP02679_N"/>
</dbReference>
<name>A0A229UUF2_9BACL</name>
<dbReference type="Pfam" id="PF09664">
    <property type="entry name" value="DUF2399"/>
    <property type="match status" value="1"/>
</dbReference>
<evidence type="ECO:0000259" key="2">
    <source>
        <dbReference type="Pfam" id="PF11796"/>
    </source>
</evidence>
<organism evidence="3 4">
    <name type="scientific">Paenibacillus rigui</name>
    <dbReference type="NCBI Taxonomy" id="554312"/>
    <lineage>
        <taxon>Bacteria</taxon>
        <taxon>Bacillati</taxon>
        <taxon>Bacillota</taxon>
        <taxon>Bacilli</taxon>
        <taxon>Bacillales</taxon>
        <taxon>Paenibacillaceae</taxon>
        <taxon>Paenibacillus</taxon>
    </lineage>
</organism>
<proteinExistence type="predicted"/>
<feature type="domain" description="Conserved hypothetical protein CHP02679 N terminus" evidence="2">
    <location>
        <begin position="42"/>
        <end position="249"/>
    </location>
</feature>
<dbReference type="EMBL" id="NMQW01000010">
    <property type="protein sequence ID" value="OXM87010.1"/>
    <property type="molecule type" value="Genomic_DNA"/>
</dbReference>